<feature type="transmembrane region" description="Helical" evidence="6">
    <location>
        <begin position="6"/>
        <end position="28"/>
    </location>
</feature>
<dbReference type="Proteomes" id="UP000314987">
    <property type="component" value="Unassembled WGS sequence"/>
</dbReference>
<evidence type="ECO:0000256" key="6">
    <source>
        <dbReference type="SAM" id="Phobius"/>
    </source>
</evidence>
<dbReference type="InterPro" id="IPR008521">
    <property type="entry name" value="Mg_trans_NIPA"/>
</dbReference>
<keyword evidence="4 6" id="KW-1133">Transmembrane helix</keyword>
<keyword evidence="3 6" id="KW-0812">Transmembrane</keyword>
<dbReference type="GeneTree" id="ENSGT00940000164465"/>
<dbReference type="Ensembl" id="ENSVURT00010003356.1">
    <property type="protein sequence ID" value="ENSVURP00010002958.1"/>
    <property type="gene ID" value="ENSVURG00010002412.1"/>
</dbReference>
<dbReference type="OMA" id="HNSFYIG"/>
<name>A0A4X2JTT0_VOMUR</name>
<dbReference type="Pfam" id="PF05653">
    <property type="entry name" value="Mg_trans_NIPA"/>
    <property type="match status" value="1"/>
</dbReference>
<evidence type="ECO:0000256" key="1">
    <source>
        <dbReference type="ARBA" id="ARBA00004141"/>
    </source>
</evidence>
<accession>A0A4X2JTT0</accession>
<dbReference type="GO" id="GO:0016020">
    <property type="term" value="C:membrane"/>
    <property type="evidence" value="ECO:0007669"/>
    <property type="project" value="UniProtKB-SubCell"/>
</dbReference>
<dbReference type="PANTHER" id="PTHR12570">
    <property type="match status" value="1"/>
</dbReference>
<evidence type="ECO:0008006" key="9">
    <source>
        <dbReference type="Google" id="ProtNLM"/>
    </source>
</evidence>
<evidence type="ECO:0000256" key="5">
    <source>
        <dbReference type="ARBA" id="ARBA00023136"/>
    </source>
</evidence>
<proteinExistence type="inferred from homology"/>
<dbReference type="GO" id="GO:0015095">
    <property type="term" value="F:magnesium ion transmembrane transporter activity"/>
    <property type="evidence" value="ECO:0007669"/>
    <property type="project" value="InterPro"/>
</dbReference>
<organism evidence="7 8">
    <name type="scientific">Vombatus ursinus</name>
    <name type="common">Common wombat</name>
    <dbReference type="NCBI Taxonomy" id="29139"/>
    <lineage>
        <taxon>Eukaryota</taxon>
        <taxon>Metazoa</taxon>
        <taxon>Chordata</taxon>
        <taxon>Craniata</taxon>
        <taxon>Vertebrata</taxon>
        <taxon>Euteleostomi</taxon>
        <taxon>Mammalia</taxon>
        <taxon>Metatheria</taxon>
        <taxon>Diprotodontia</taxon>
        <taxon>Vombatidae</taxon>
        <taxon>Vombatus</taxon>
    </lineage>
</organism>
<reference evidence="7" key="3">
    <citation type="submission" date="2025-09" db="UniProtKB">
        <authorList>
            <consortium name="Ensembl"/>
        </authorList>
    </citation>
    <scope>IDENTIFICATION</scope>
</reference>
<keyword evidence="8" id="KW-1185">Reference proteome</keyword>
<reference evidence="8" key="1">
    <citation type="submission" date="2018-12" db="EMBL/GenBank/DDBJ databases">
        <authorList>
            <person name="Yazar S."/>
        </authorList>
    </citation>
    <scope>NUCLEOTIDE SEQUENCE [LARGE SCALE GENOMIC DNA]</scope>
</reference>
<evidence type="ECO:0000313" key="8">
    <source>
        <dbReference type="Proteomes" id="UP000314987"/>
    </source>
</evidence>
<evidence type="ECO:0000256" key="4">
    <source>
        <dbReference type="ARBA" id="ARBA00022989"/>
    </source>
</evidence>
<dbReference type="AlphaFoldDB" id="A0A4X2JTT0"/>
<comment type="subcellular location">
    <subcellularLocation>
        <location evidence="1">Membrane</location>
        <topology evidence="1">Multi-pass membrane protein</topology>
    </subcellularLocation>
</comment>
<comment type="similarity">
    <text evidence="2">Belongs to the NIPA family.</text>
</comment>
<reference evidence="7" key="2">
    <citation type="submission" date="2025-08" db="UniProtKB">
        <authorList>
            <consortium name="Ensembl"/>
        </authorList>
    </citation>
    <scope>IDENTIFICATION</scope>
</reference>
<evidence type="ECO:0000256" key="3">
    <source>
        <dbReference type="ARBA" id="ARBA00022692"/>
    </source>
</evidence>
<sequence>MMAGHNSFYIGLSLAVSSSIFIGTSFILKKKGLLKIASRGSVKAGHGGHAYLKEWLWWAGLLSSKFFLVCS</sequence>
<evidence type="ECO:0000256" key="2">
    <source>
        <dbReference type="ARBA" id="ARBA00007230"/>
    </source>
</evidence>
<keyword evidence="5 6" id="KW-0472">Membrane</keyword>
<dbReference type="STRING" id="29139.ENSVURP00010002958"/>
<evidence type="ECO:0000313" key="7">
    <source>
        <dbReference type="Ensembl" id="ENSVURP00010002958.1"/>
    </source>
</evidence>
<protein>
    <recommendedName>
        <fullName evidence="9">Magnesium transporter NIPA2</fullName>
    </recommendedName>
</protein>
<dbReference type="PANTHER" id="PTHR12570:SF10">
    <property type="entry name" value="NIPA MAGNESIUM TRANSPORTER 2"/>
    <property type="match status" value="1"/>
</dbReference>